<dbReference type="PANTHER" id="PTHR43747">
    <property type="entry name" value="FAD-BINDING PROTEIN"/>
    <property type="match status" value="1"/>
</dbReference>
<accession>A0A072GT15</accession>
<dbReference type="Gene3D" id="3.50.50.60">
    <property type="entry name" value="FAD/NAD(P)-binding domain"/>
    <property type="match status" value="1"/>
</dbReference>
<sequence length="414" mass="45988">MKTEHKQVVVVGAGPSGSTVSALLKSRGIDVVVIEKATFPRFSIGESLLPACMEVVELAGMTEAVKQHGFQFKDGAAFRRNGVYTHFDFTDKFTAGPGTTFQVQRASFDKVLADSAAEQGVDIRYQHELVSLAFEGKKSRLEVVGPDKQAYQIEADFVLDASGFGRVLPRLLDLEEPSCLPPRKAIFTHIEDHISPQEPEYDRNKILISVHPENHDVWYWLIPFSNGTCSFGVVGEPEFFEQYPEDKLAALQQLANEEPGLASLLRNAKYPNPVGELGGYSANVKRLATEHYALLGNAGEFLDPVFSSGVTIAMKSAQFAADCVVRQLNGEVVDWQEEYSERLMVGVNTFRTYVEGWYNGTLQDVIFYQAPNPRIKQMISAILAGYAWDTENPYVKQSEQRLSTLAELVRGEGF</sequence>
<evidence type="ECO:0000313" key="4">
    <source>
        <dbReference type="Proteomes" id="UP000464718"/>
    </source>
</evidence>
<dbReference type="OrthoDB" id="103324at2"/>
<dbReference type="PANTHER" id="PTHR43747:SF1">
    <property type="entry name" value="SLR1998 PROTEIN"/>
    <property type="match status" value="1"/>
</dbReference>
<evidence type="ECO:0000313" key="2">
    <source>
        <dbReference type="EMBL" id="HAS6678534.1"/>
    </source>
</evidence>
<dbReference type="InterPro" id="IPR050816">
    <property type="entry name" value="Flavin-dep_Halogenase_NPB"/>
</dbReference>
<evidence type="ECO:0000313" key="3">
    <source>
        <dbReference type="EMBL" id="QHH08734.1"/>
    </source>
</evidence>
<dbReference type="AlphaFoldDB" id="A0A072GT15"/>
<reference evidence="3 4" key="2">
    <citation type="submission" date="2018-12" db="EMBL/GenBank/DDBJ databases">
        <title>Genomic insights into the evolutionary origins and pathogenicity of five Vibrio parahaemolyticus strains isolated from the shrimp with acute hepatopancreatic necrosis disease (AHPND).</title>
        <authorList>
            <person name="Yang Q."/>
            <person name="Dong X."/>
            <person name="Xie G."/>
            <person name="Fu S."/>
            <person name="Zou P."/>
            <person name="Sun J."/>
            <person name="Wang Y."/>
            <person name="Huang J."/>
        </authorList>
    </citation>
    <scope>NUCLEOTIDE SEQUENCE [LARGE SCALE GENOMIC DNA]</scope>
    <source>
        <strain evidence="3 4">20160303005-1</strain>
    </source>
</reference>
<dbReference type="OMA" id="VWYWLIP"/>
<dbReference type="InterPro" id="IPR002938">
    <property type="entry name" value="FAD-bd"/>
</dbReference>
<reference evidence="2" key="3">
    <citation type="submission" date="2019-12" db="EMBL/GenBank/DDBJ databases">
        <authorList>
            <consortium name="NCBI Pathogen Detection Project"/>
        </authorList>
    </citation>
    <scope>NUCLEOTIDE SEQUENCE</scope>
    <source>
        <strain evidence="2">1930</strain>
    </source>
</reference>
<evidence type="ECO:0000259" key="1">
    <source>
        <dbReference type="Pfam" id="PF01494"/>
    </source>
</evidence>
<dbReference type="Pfam" id="PF01494">
    <property type="entry name" value="FAD_binding_3"/>
    <property type="match status" value="1"/>
</dbReference>
<dbReference type="EMBL" id="DACQKT010000008">
    <property type="protein sequence ID" value="HAS6678534.1"/>
    <property type="molecule type" value="Genomic_DNA"/>
</dbReference>
<feature type="domain" description="FAD-binding" evidence="1">
    <location>
        <begin position="7"/>
        <end position="164"/>
    </location>
</feature>
<organism evidence="2">
    <name type="scientific">Vibrio parahaemolyticus</name>
    <dbReference type="NCBI Taxonomy" id="670"/>
    <lineage>
        <taxon>Bacteria</taxon>
        <taxon>Pseudomonadati</taxon>
        <taxon>Pseudomonadota</taxon>
        <taxon>Gammaproteobacteria</taxon>
        <taxon>Vibrionales</taxon>
        <taxon>Vibrionaceae</taxon>
        <taxon>Vibrio</taxon>
    </lineage>
</organism>
<reference evidence="2" key="1">
    <citation type="journal article" date="2018" name="Genome Biol.">
        <title>SKESA: strategic k-mer extension for scrupulous assemblies.</title>
        <authorList>
            <person name="Souvorov A."/>
            <person name="Agarwala R."/>
            <person name="Lipman D.J."/>
        </authorList>
    </citation>
    <scope>NUCLEOTIDE SEQUENCE</scope>
    <source>
        <strain evidence="2">1930</strain>
    </source>
</reference>
<dbReference type="InterPro" id="IPR036188">
    <property type="entry name" value="FAD/NAD-bd_sf"/>
</dbReference>
<dbReference type="RefSeq" id="WP_005460542.1">
    <property type="nucleotide sequence ID" value="NZ_CANUHV010000012.1"/>
</dbReference>
<dbReference type="GO" id="GO:0071949">
    <property type="term" value="F:FAD binding"/>
    <property type="evidence" value="ECO:0007669"/>
    <property type="project" value="InterPro"/>
</dbReference>
<proteinExistence type="predicted"/>
<dbReference type="Proteomes" id="UP000856022">
    <property type="component" value="Unassembled WGS sequence"/>
</dbReference>
<dbReference type="EMBL" id="CP034298">
    <property type="protein sequence ID" value="QHH08734.1"/>
    <property type="molecule type" value="Genomic_DNA"/>
</dbReference>
<dbReference type="Proteomes" id="UP000464718">
    <property type="component" value="Chromosome i"/>
</dbReference>
<dbReference type="SUPFAM" id="SSF51905">
    <property type="entry name" value="FAD/NAD(P)-binding domain"/>
    <property type="match status" value="1"/>
</dbReference>
<protein>
    <submittedName>
        <fullName evidence="2">NAD(P)-binding protein</fullName>
    </submittedName>
    <submittedName>
        <fullName evidence="3">NAD(P)/FAD-dependent oxidoreductase</fullName>
    </submittedName>
</protein>
<dbReference type="GeneID" id="1188398"/>
<name>A0A072GT15_VIBPH</name>
<gene>
    <name evidence="3" type="ORF">EHC69_04880</name>
    <name evidence="2" type="ORF">I7278_17155</name>
</gene>